<keyword evidence="1" id="KW-0597">Phosphoprotein</keyword>
<dbReference type="Gene3D" id="3.30.505.10">
    <property type="entry name" value="SH2 domain"/>
    <property type="match status" value="1"/>
</dbReference>
<dbReference type="EMBL" id="JAINUF010000002">
    <property type="protein sequence ID" value="KAJ8374449.1"/>
    <property type="molecule type" value="Genomic_DNA"/>
</dbReference>
<feature type="region of interest" description="Disordered" evidence="4">
    <location>
        <begin position="355"/>
        <end position="439"/>
    </location>
</feature>
<dbReference type="CDD" id="cd13268">
    <property type="entry name" value="PH_Brdg1"/>
    <property type="match status" value="1"/>
</dbReference>
<dbReference type="OrthoDB" id="6086001at2759"/>
<evidence type="ECO:0000256" key="2">
    <source>
        <dbReference type="ARBA" id="ARBA00022999"/>
    </source>
</evidence>
<evidence type="ECO:0000259" key="5">
    <source>
        <dbReference type="PROSITE" id="PS50001"/>
    </source>
</evidence>
<reference evidence="7" key="1">
    <citation type="journal article" date="2023" name="Science">
        <title>Genome structures resolve the early diversification of teleost fishes.</title>
        <authorList>
            <person name="Parey E."/>
            <person name="Louis A."/>
            <person name="Montfort J."/>
            <person name="Bouchez O."/>
            <person name="Roques C."/>
            <person name="Iampietro C."/>
            <person name="Lluch J."/>
            <person name="Castinel A."/>
            <person name="Donnadieu C."/>
            <person name="Desvignes T."/>
            <person name="Floi Bucao C."/>
            <person name="Jouanno E."/>
            <person name="Wen M."/>
            <person name="Mejri S."/>
            <person name="Dirks R."/>
            <person name="Jansen H."/>
            <person name="Henkel C."/>
            <person name="Chen W.J."/>
            <person name="Zahm M."/>
            <person name="Cabau C."/>
            <person name="Klopp C."/>
            <person name="Thompson A.W."/>
            <person name="Robinson-Rechavi M."/>
            <person name="Braasch I."/>
            <person name="Lecointre G."/>
            <person name="Bobe J."/>
            <person name="Postlethwait J.H."/>
            <person name="Berthelot C."/>
            <person name="Roest Crollius H."/>
            <person name="Guiguen Y."/>
        </authorList>
    </citation>
    <scope>NUCLEOTIDE SEQUENCE</scope>
    <source>
        <strain evidence="7">WJC10195</strain>
    </source>
</reference>
<dbReference type="SUPFAM" id="SSF50729">
    <property type="entry name" value="PH domain-like"/>
    <property type="match status" value="1"/>
</dbReference>
<protein>
    <submittedName>
        <fullName evidence="7">Uncharacterized protein</fullName>
    </submittedName>
</protein>
<evidence type="ECO:0000313" key="8">
    <source>
        <dbReference type="Proteomes" id="UP001152622"/>
    </source>
</evidence>
<evidence type="ECO:0000313" key="7">
    <source>
        <dbReference type="EMBL" id="KAJ8374449.1"/>
    </source>
</evidence>
<feature type="domain" description="SH2" evidence="5">
    <location>
        <begin position="158"/>
        <end position="266"/>
    </location>
</feature>
<evidence type="ECO:0000256" key="1">
    <source>
        <dbReference type="ARBA" id="ARBA00022553"/>
    </source>
</evidence>
<dbReference type="InterPro" id="IPR000980">
    <property type="entry name" value="SH2"/>
</dbReference>
<dbReference type="SMART" id="SM00233">
    <property type="entry name" value="PH"/>
    <property type="match status" value="1"/>
</dbReference>
<dbReference type="Pfam" id="PF00169">
    <property type="entry name" value="PH"/>
    <property type="match status" value="1"/>
</dbReference>
<dbReference type="InterPro" id="IPR039111">
    <property type="entry name" value="STAP1/STAP2"/>
</dbReference>
<dbReference type="InterPro" id="IPR001849">
    <property type="entry name" value="PH_domain"/>
</dbReference>
<gene>
    <name evidence="7" type="ORF">SKAU_G00050290</name>
</gene>
<organism evidence="7 8">
    <name type="scientific">Synaphobranchus kaupii</name>
    <name type="common">Kaup's arrowtooth eel</name>
    <dbReference type="NCBI Taxonomy" id="118154"/>
    <lineage>
        <taxon>Eukaryota</taxon>
        <taxon>Metazoa</taxon>
        <taxon>Chordata</taxon>
        <taxon>Craniata</taxon>
        <taxon>Vertebrata</taxon>
        <taxon>Euteleostomi</taxon>
        <taxon>Actinopterygii</taxon>
        <taxon>Neopterygii</taxon>
        <taxon>Teleostei</taxon>
        <taxon>Anguilliformes</taxon>
        <taxon>Synaphobranchidae</taxon>
        <taxon>Synaphobranchus</taxon>
    </lineage>
</organism>
<dbReference type="AlphaFoldDB" id="A0A9Q1G2W9"/>
<keyword evidence="8" id="KW-1185">Reference proteome</keyword>
<evidence type="ECO:0000256" key="3">
    <source>
        <dbReference type="PROSITE-ProRule" id="PRU00191"/>
    </source>
</evidence>
<dbReference type="PROSITE" id="PS50001">
    <property type="entry name" value="SH2"/>
    <property type="match status" value="1"/>
</dbReference>
<dbReference type="Gene3D" id="2.30.29.30">
    <property type="entry name" value="Pleckstrin-homology domain (PH domain)/Phosphotyrosine-binding domain (PTB)"/>
    <property type="match status" value="1"/>
</dbReference>
<dbReference type="PROSITE" id="PS50003">
    <property type="entry name" value="PH_DOMAIN"/>
    <property type="match status" value="1"/>
</dbReference>
<dbReference type="SUPFAM" id="SSF55550">
    <property type="entry name" value="SH2 domain"/>
    <property type="match status" value="1"/>
</dbReference>
<dbReference type="PANTHER" id="PTHR16186">
    <property type="entry name" value="SIGNAL-TRANSDUCING ADAPTOR PROTEIN-RELATED"/>
    <property type="match status" value="1"/>
</dbReference>
<evidence type="ECO:0000256" key="4">
    <source>
        <dbReference type="SAM" id="MobiDB-lite"/>
    </source>
</evidence>
<dbReference type="Proteomes" id="UP001152622">
    <property type="component" value="Chromosome 2"/>
</dbReference>
<evidence type="ECO:0000259" key="6">
    <source>
        <dbReference type="PROSITE" id="PS50003"/>
    </source>
</evidence>
<sequence length="477" mass="53631">MAAPTIQKRYRRPRAQLPTCYYEGYLEKRSPKEKTSRRLWTCLCGDILFFFNNNKDNEYAEKLQLSGFISLTDDTSRGTNLEAARFSLRMKDGEIKFTAPSLEARELWKGFIYSVVQLAVPSSLNLLPGQLHMLREVIEREREKHRPPLLPTPPNPSLYLPLLADMPSCFYSVSRTEAEMLLERHQAGGNGNFLLRPGRDGTSMAITTYQDHNGPVCRHYRVARTPDGGFSIAVETPIPCATLENVISYMVEMSSGTLRPLILEEMYDKSITFVQANDENGEKSLQCANPSPPIPPPKPGRLTNCRYSQDMDSSFDEIFYINEHDIPEDKRPMACSLTPPPPMTVKKALLPKHTSFLSSLPNDGQKNSPPDIPEEKRSRARSLTPPPTSHRHSSFLSSSPPVKKALLPRPTSFLSSSPPADIGDFRPPVPAPRFTRTNETPGKVRRTTLTSFAGGDLLTMTISEELKQKLEIRRAKQ</sequence>
<dbReference type="PANTHER" id="PTHR16186:SF11">
    <property type="entry name" value="SIGNAL-TRANSDUCING ADAPTOR PROTEIN 2"/>
    <property type="match status" value="1"/>
</dbReference>
<dbReference type="InterPro" id="IPR011993">
    <property type="entry name" value="PH-like_dom_sf"/>
</dbReference>
<keyword evidence="2 3" id="KW-0727">SH2 domain</keyword>
<comment type="caution">
    <text evidence="7">The sequence shown here is derived from an EMBL/GenBank/DDBJ whole genome shotgun (WGS) entry which is preliminary data.</text>
</comment>
<name>A0A9Q1G2W9_SYNKA</name>
<accession>A0A9Q1G2W9</accession>
<feature type="domain" description="PH" evidence="6">
    <location>
        <begin position="19"/>
        <end position="117"/>
    </location>
</feature>
<proteinExistence type="predicted"/>
<dbReference type="Pfam" id="PF00017">
    <property type="entry name" value="SH2"/>
    <property type="match status" value="1"/>
</dbReference>
<dbReference type="InterPro" id="IPR036860">
    <property type="entry name" value="SH2_dom_sf"/>
</dbReference>
<feature type="compositionally biased region" description="Polar residues" evidence="4">
    <location>
        <begin position="355"/>
        <end position="368"/>
    </location>
</feature>
<dbReference type="SMART" id="SM00252">
    <property type="entry name" value="SH2"/>
    <property type="match status" value="1"/>
</dbReference>
<dbReference type="GO" id="GO:0035591">
    <property type="term" value="F:signaling adaptor activity"/>
    <property type="evidence" value="ECO:0007669"/>
    <property type="project" value="InterPro"/>
</dbReference>